<protein>
    <recommendedName>
        <fullName evidence="5">Large ribosomal subunit protein bL25</fullName>
    </recommendedName>
    <alternativeName>
        <fullName evidence="5">General stress protein CTC</fullName>
    </alternativeName>
</protein>
<proteinExistence type="inferred from homology"/>
<evidence type="ECO:0000259" key="8">
    <source>
        <dbReference type="Pfam" id="PF14693"/>
    </source>
</evidence>
<evidence type="ECO:0000313" key="10">
    <source>
        <dbReference type="Proteomes" id="UP001329915"/>
    </source>
</evidence>
<dbReference type="SUPFAM" id="SSF50715">
    <property type="entry name" value="Ribosomal protein L25-like"/>
    <property type="match status" value="1"/>
</dbReference>
<dbReference type="InterPro" id="IPR020056">
    <property type="entry name" value="Rbsml_bL25/Gln-tRNA_synth_N"/>
</dbReference>
<name>A0AAU0UHH2_9FIRM</name>
<evidence type="ECO:0000256" key="5">
    <source>
        <dbReference type="HAMAP-Rule" id="MF_01334"/>
    </source>
</evidence>
<accession>A0AAU0UHH2</accession>
<dbReference type="Gene3D" id="2.40.240.10">
    <property type="entry name" value="Ribosomal Protein L25, Chain P"/>
    <property type="match status" value="1"/>
</dbReference>
<dbReference type="InterPro" id="IPR001021">
    <property type="entry name" value="Ribosomal_bL25_long"/>
</dbReference>
<comment type="subunit">
    <text evidence="5">Part of the 50S ribosomal subunit; part of the 5S rRNA/L5/L18/L25 subcomplex. Contacts the 5S rRNA. Binds to the 5S rRNA independently of L5 and L18.</text>
</comment>
<gene>
    <name evidence="5" type="primary">rplY</name>
    <name evidence="5" type="synonym">ctc</name>
    <name evidence="9" type="ORF">MFMK1_000225</name>
</gene>
<evidence type="ECO:0000313" key="9">
    <source>
        <dbReference type="EMBL" id="WRO20455.1"/>
    </source>
</evidence>
<dbReference type="HAMAP" id="MF_01334">
    <property type="entry name" value="Ribosomal_bL25_CTC"/>
    <property type="match status" value="1"/>
</dbReference>
<dbReference type="CDD" id="cd00495">
    <property type="entry name" value="Ribosomal_L25_TL5_CTC"/>
    <property type="match status" value="1"/>
</dbReference>
<dbReference type="NCBIfam" id="TIGR00731">
    <property type="entry name" value="bL25_bact_ctc"/>
    <property type="match status" value="1"/>
</dbReference>
<dbReference type="EMBL" id="CP121694">
    <property type="protein sequence ID" value="WRO20455.1"/>
    <property type="molecule type" value="Genomic_DNA"/>
</dbReference>
<dbReference type="Gene3D" id="2.170.120.20">
    <property type="entry name" value="Ribosomal protein L25, beta domain"/>
    <property type="match status" value="1"/>
</dbReference>
<feature type="region of interest" description="Disordered" evidence="6">
    <location>
        <begin position="184"/>
        <end position="210"/>
    </location>
</feature>
<dbReference type="GO" id="GO:0003735">
    <property type="term" value="F:structural constituent of ribosome"/>
    <property type="evidence" value="ECO:0007669"/>
    <property type="project" value="InterPro"/>
</dbReference>
<comment type="similarity">
    <text evidence="5">Belongs to the bacterial ribosomal protein bL25 family. CTC subfamily.</text>
</comment>
<evidence type="ECO:0000256" key="4">
    <source>
        <dbReference type="ARBA" id="ARBA00023274"/>
    </source>
</evidence>
<evidence type="ECO:0000259" key="7">
    <source>
        <dbReference type="Pfam" id="PF01386"/>
    </source>
</evidence>
<dbReference type="Pfam" id="PF01386">
    <property type="entry name" value="Ribosomal_L25p"/>
    <property type="match status" value="1"/>
</dbReference>
<feature type="compositionally biased region" description="Acidic residues" evidence="6">
    <location>
        <begin position="185"/>
        <end position="195"/>
    </location>
</feature>
<feature type="domain" description="Large ribosomal subunit protein bL25 beta" evidence="8">
    <location>
        <begin position="101"/>
        <end position="183"/>
    </location>
</feature>
<keyword evidence="2 5" id="KW-0694">RNA-binding</keyword>
<feature type="domain" description="Large ribosomal subunit protein bL25 L25" evidence="7">
    <location>
        <begin position="6"/>
        <end position="92"/>
    </location>
</feature>
<dbReference type="Pfam" id="PF14693">
    <property type="entry name" value="Ribosomal_TL5_C"/>
    <property type="match status" value="1"/>
</dbReference>
<keyword evidence="4 5" id="KW-0687">Ribonucleoprotein</keyword>
<dbReference type="InterPro" id="IPR037121">
    <property type="entry name" value="Ribosomal_bL25_C"/>
</dbReference>
<reference evidence="9 10" key="1">
    <citation type="submission" date="2023-04" db="EMBL/GenBank/DDBJ databases">
        <authorList>
            <person name="Hsu D."/>
        </authorList>
    </citation>
    <scope>NUCLEOTIDE SEQUENCE [LARGE SCALE GENOMIC DNA]</scope>
    <source>
        <strain evidence="9 10">MK1</strain>
    </source>
</reference>
<dbReference type="InterPro" id="IPR020930">
    <property type="entry name" value="Ribosomal_uL5_bac-type"/>
</dbReference>
<dbReference type="GO" id="GO:0022625">
    <property type="term" value="C:cytosolic large ribosomal subunit"/>
    <property type="evidence" value="ECO:0007669"/>
    <property type="project" value="TreeGrafter"/>
</dbReference>
<evidence type="ECO:0000256" key="6">
    <source>
        <dbReference type="SAM" id="MobiDB-lite"/>
    </source>
</evidence>
<keyword evidence="1 5" id="KW-0699">rRNA-binding</keyword>
<keyword evidence="10" id="KW-1185">Reference proteome</keyword>
<comment type="function">
    <text evidence="5">This is one of the proteins that binds to the 5S RNA in the ribosome where it forms part of the central protuberance.</text>
</comment>
<dbReference type="RefSeq" id="WP_366923350.1">
    <property type="nucleotide sequence ID" value="NZ_CP121694.1"/>
</dbReference>
<organism evidence="9 10">
    <name type="scientific">Metallumcola ferriviriculae</name>
    <dbReference type="NCBI Taxonomy" id="3039180"/>
    <lineage>
        <taxon>Bacteria</taxon>
        <taxon>Bacillati</taxon>
        <taxon>Bacillota</taxon>
        <taxon>Clostridia</taxon>
        <taxon>Neomoorellales</taxon>
        <taxon>Desulfitibacteraceae</taxon>
        <taxon>Metallumcola</taxon>
    </lineage>
</organism>
<evidence type="ECO:0000256" key="2">
    <source>
        <dbReference type="ARBA" id="ARBA00022884"/>
    </source>
</evidence>
<dbReference type="InterPro" id="IPR029751">
    <property type="entry name" value="Ribosomal_L25_dom"/>
</dbReference>
<dbReference type="KEGG" id="dbc:MFMK1_000225"/>
<dbReference type="PANTHER" id="PTHR33284:SF1">
    <property type="entry name" value="RIBOSOMAL PROTEIN L25_GLN-TRNA SYNTHETASE, ANTI-CODON-BINDING DOMAIN-CONTAINING PROTEIN"/>
    <property type="match status" value="1"/>
</dbReference>
<dbReference type="Proteomes" id="UP001329915">
    <property type="component" value="Chromosome"/>
</dbReference>
<dbReference type="AlphaFoldDB" id="A0AAU0UHH2"/>
<dbReference type="InterPro" id="IPR011035">
    <property type="entry name" value="Ribosomal_bL25/Gln-tRNA_synth"/>
</dbReference>
<dbReference type="GO" id="GO:0008097">
    <property type="term" value="F:5S rRNA binding"/>
    <property type="evidence" value="ECO:0007669"/>
    <property type="project" value="InterPro"/>
</dbReference>
<evidence type="ECO:0000256" key="3">
    <source>
        <dbReference type="ARBA" id="ARBA00022980"/>
    </source>
</evidence>
<evidence type="ECO:0000256" key="1">
    <source>
        <dbReference type="ARBA" id="ARBA00022730"/>
    </source>
</evidence>
<dbReference type="PANTHER" id="PTHR33284">
    <property type="entry name" value="RIBOSOMAL PROTEIN L25/GLN-TRNA SYNTHETASE, ANTI-CODON-BINDING DOMAIN-CONTAINING PROTEIN"/>
    <property type="match status" value="1"/>
</dbReference>
<keyword evidence="3 5" id="KW-0689">Ribosomal protein</keyword>
<sequence length="210" mass="23158">MDVVMLDAKERAKSGKGYARRLRDKGLVPSVVYGKEIDSQTLEISAKEMEKLLSNFGDNALVKLKVGVTEFNTLIREVQRNPVRGDVVHVDFMQISMKDKLQTVAPIHLTGDAEGVKEGGILQHGLRELEVECLPTDIPEYIRADISELKIGDTLTVADLDVQENVEIISDPNSVVATIVAPRMEEEEDTEEAVDEVGVQGSPEEETEEA</sequence>
<dbReference type="InterPro" id="IPR020057">
    <property type="entry name" value="Ribosomal_bL25_b-dom"/>
</dbReference>
<dbReference type="GO" id="GO:0006412">
    <property type="term" value="P:translation"/>
    <property type="evidence" value="ECO:0007669"/>
    <property type="project" value="UniProtKB-UniRule"/>
</dbReference>
<dbReference type="NCBIfam" id="NF004133">
    <property type="entry name" value="PRK05618.2-4"/>
    <property type="match status" value="1"/>
</dbReference>